<evidence type="ECO:0000256" key="13">
    <source>
        <dbReference type="SAM" id="Phobius"/>
    </source>
</evidence>
<dbReference type="CDD" id="cd03499">
    <property type="entry name" value="SQR_TypeC_SdhC"/>
    <property type="match status" value="1"/>
</dbReference>
<dbReference type="NCBIfam" id="TIGR02970">
    <property type="entry name" value="succ_dehyd_cytB"/>
    <property type="match status" value="1"/>
</dbReference>
<dbReference type="PROSITE" id="PS01001">
    <property type="entry name" value="SDH_CYT_2"/>
    <property type="match status" value="1"/>
</dbReference>
<accession>A0ABT6MLV9</accession>
<evidence type="ECO:0000256" key="4">
    <source>
        <dbReference type="ARBA" id="ARBA00007244"/>
    </source>
</evidence>
<dbReference type="InterPro" id="IPR000701">
    <property type="entry name" value="SuccDH_FuR_B_TM-su"/>
</dbReference>
<evidence type="ECO:0000256" key="3">
    <source>
        <dbReference type="ARBA" id="ARBA00004141"/>
    </source>
</evidence>
<dbReference type="InterPro" id="IPR014314">
    <property type="entry name" value="Succ_DH_cytb556"/>
</dbReference>
<evidence type="ECO:0000256" key="9">
    <source>
        <dbReference type="ARBA" id="ARBA00022989"/>
    </source>
</evidence>
<dbReference type="Pfam" id="PF01127">
    <property type="entry name" value="Sdh_cyt"/>
    <property type="match status" value="1"/>
</dbReference>
<sequence length="131" mass="14517">MANPNRPLSPFMLGQTYRFQLTSVMSLLHRITGISLALGGISLVWWLMSIAIGGDAYEFASRQWSSPLGMLFLFGFTLALVYHLLNGIRHLLWDAGWGYEIPKVYASGIAVFAVGFVLTALIWYFGLRGAA</sequence>
<evidence type="ECO:0000256" key="5">
    <source>
        <dbReference type="ARBA" id="ARBA00020076"/>
    </source>
</evidence>
<keyword evidence="8" id="KW-0479">Metal-binding</keyword>
<evidence type="ECO:0000256" key="12">
    <source>
        <dbReference type="ARBA" id="ARBA00025912"/>
    </source>
</evidence>
<comment type="caution">
    <text evidence="14">The sequence shown here is derived from an EMBL/GenBank/DDBJ whole genome shotgun (WGS) entry which is preliminary data.</text>
</comment>
<comment type="subunit">
    <text evidence="12">Part of an enzyme complex containing four subunits: a flavoprotein, an iron-sulfur protein, plus two membrane-anchoring proteins, SdhC and SdhD. The complex can form homotrimers.</text>
</comment>
<dbReference type="InterPro" id="IPR034804">
    <property type="entry name" value="SQR/QFR_C/D"/>
</dbReference>
<dbReference type="PANTHER" id="PTHR10978">
    <property type="entry name" value="SUCCINATE DEHYDROGENASE CYTOCHROME B560 SUBUNIT"/>
    <property type="match status" value="1"/>
</dbReference>
<evidence type="ECO:0000256" key="1">
    <source>
        <dbReference type="ARBA" id="ARBA00001971"/>
    </source>
</evidence>
<name>A0ABT6MLV9_9GAMM</name>
<evidence type="ECO:0000256" key="11">
    <source>
        <dbReference type="ARBA" id="ARBA00023136"/>
    </source>
</evidence>
<keyword evidence="7 13" id="KW-0812">Transmembrane</keyword>
<keyword evidence="10" id="KW-0408">Iron</keyword>
<keyword evidence="15" id="KW-1185">Reference proteome</keyword>
<evidence type="ECO:0000313" key="15">
    <source>
        <dbReference type="Proteomes" id="UP001160550"/>
    </source>
</evidence>
<evidence type="ECO:0000313" key="14">
    <source>
        <dbReference type="EMBL" id="MDH7451590.1"/>
    </source>
</evidence>
<keyword evidence="9 13" id="KW-1133">Transmembrane helix</keyword>
<dbReference type="Proteomes" id="UP001160550">
    <property type="component" value="Unassembled WGS sequence"/>
</dbReference>
<evidence type="ECO:0000256" key="10">
    <source>
        <dbReference type="ARBA" id="ARBA00023004"/>
    </source>
</evidence>
<dbReference type="SUPFAM" id="SSF81343">
    <property type="entry name" value="Fumarate reductase respiratory complex transmembrane subunits"/>
    <property type="match status" value="1"/>
</dbReference>
<evidence type="ECO:0000256" key="7">
    <source>
        <dbReference type="ARBA" id="ARBA00022692"/>
    </source>
</evidence>
<evidence type="ECO:0000256" key="6">
    <source>
        <dbReference type="ARBA" id="ARBA00022617"/>
    </source>
</evidence>
<comment type="similarity">
    <text evidence="4">Belongs to the cytochrome b560 family.</text>
</comment>
<dbReference type="RefSeq" id="WP_280940795.1">
    <property type="nucleotide sequence ID" value="NZ_JARYGX010000003.1"/>
</dbReference>
<feature type="transmembrane region" description="Helical" evidence="13">
    <location>
        <begin position="27"/>
        <end position="47"/>
    </location>
</feature>
<comment type="subcellular location">
    <subcellularLocation>
        <location evidence="3">Membrane</location>
        <topology evidence="3">Multi-pass membrane protein</topology>
    </subcellularLocation>
</comment>
<comment type="cofactor">
    <cofactor evidence="1">
        <name>heme</name>
        <dbReference type="ChEBI" id="CHEBI:30413"/>
    </cofactor>
</comment>
<dbReference type="InterPro" id="IPR018495">
    <property type="entry name" value="Succ_DH_cyt_bsu_CS"/>
</dbReference>
<dbReference type="EMBL" id="JARYGX010000003">
    <property type="protein sequence ID" value="MDH7451590.1"/>
    <property type="molecule type" value="Genomic_DNA"/>
</dbReference>
<evidence type="ECO:0000256" key="2">
    <source>
        <dbReference type="ARBA" id="ARBA00004050"/>
    </source>
</evidence>
<feature type="transmembrane region" description="Helical" evidence="13">
    <location>
        <begin position="68"/>
        <end position="85"/>
    </location>
</feature>
<dbReference type="Gene3D" id="1.20.1300.10">
    <property type="entry name" value="Fumarate reductase/succinate dehydrogenase, transmembrane subunit"/>
    <property type="match status" value="1"/>
</dbReference>
<reference evidence="14" key="1">
    <citation type="journal article" date="2007" name="Int. J. Syst. Evol. Microbiol.">
        <title>Luteimonas composti sp. nov., a moderately thermophilic bacterium isolated from food waste.</title>
        <authorList>
            <person name="Young C.C."/>
            <person name="Kampfer P."/>
            <person name="Chen W.M."/>
            <person name="Yen W.S."/>
            <person name="Arun A.B."/>
            <person name="Lai W.A."/>
            <person name="Shen F.T."/>
            <person name="Rekha P.D."/>
            <person name="Lin K.Y."/>
            <person name="Chou J.H."/>
        </authorList>
    </citation>
    <scope>NUCLEOTIDE SEQUENCE</scope>
    <source>
        <strain evidence="14">CC-YY355</strain>
    </source>
</reference>
<comment type="function">
    <text evidence="2">Membrane-anchoring subunit of succinate dehydrogenase (SDH).</text>
</comment>
<reference evidence="14" key="2">
    <citation type="submission" date="2023-04" db="EMBL/GenBank/DDBJ databases">
        <authorList>
            <person name="Sun J.-Q."/>
        </authorList>
    </citation>
    <scope>NUCLEOTIDE SEQUENCE</scope>
    <source>
        <strain evidence="14">CC-YY355</strain>
    </source>
</reference>
<dbReference type="PANTHER" id="PTHR10978:SF5">
    <property type="entry name" value="SUCCINATE DEHYDROGENASE CYTOCHROME B560 SUBUNIT, MITOCHONDRIAL"/>
    <property type="match status" value="1"/>
</dbReference>
<gene>
    <name evidence="14" type="primary">sdhC</name>
    <name evidence="14" type="ORF">QF205_00650</name>
</gene>
<dbReference type="PIRSF" id="PIRSF000178">
    <property type="entry name" value="SDH_cyt_b560"/>
    <property type="match status" value="1"/>
</dbReference>
<keyword evidence="11 13" id="KW-0472">Membrane</keyword>
<feature type="transmembrane region" description="Helical" evidence="13">
    <location>
        <begin position="105"/>
        <end position="127"/>
    </location>
</feature>
<protein>
    <recommendedName>
        <fullName evidence="5">Succinate dehydrogenase cytochrome b556 subunit</fullName>
    </recommendedName>
</protein>
<organism evidence="14 15">
    <name type="scientific">Luteimonas composti</name>
    <dbReference type="NCBI Taxonomy" id="398257"/>
    <lineage>
        <taxon>Bacteria</taxon>
        <taxon>Pseudomonadati</taxon>
        <taxon>Pseudomonadota</taxon>
        <taxon>Gammaproteobacteria</taxon>
        <taxon>Lysobacterales</taxon>
        <taxon>Lysobacteraceae</taxon>
        <taxon>Luteimonas</taxon>
    </lineage>
</organism>
<proteinExistence type="inferred from homology"/>
<evidence type="ECO:0000256" key="8">
    <source>
        <dbReference type="ARBA" id="ARBA00022723"/>
    </source>
</evidence>
<keyword evidence="6" id="KW-0349">Heme</keyword>